<evidence type="ECO:0000256" key="1">
    <source>
        <dbReference type="SAM" id="Coils"/>
    </source>
</evidence>
<comment type="caution">
    <text evidence="3">The sequence shown here is derived from an EMBL/GenBank/DDBJ whole genome shotgun (WGS) entry which is preliminary data.</text>
</comment>
<feature type="region of interest" description="Disordered" evidence="2">
    <location>
        <begin position="1"/>
        <end position="63"/>
    </location>
</feature>
<dbReference type="EMBL" id="SPUM01000122">
    <property type="protein sequence ID" value="TFW29708.1"/>
    <property type="molecule type" value="Genomic_DNA"/>
</dbReference>
<protein>
    <recommendedName>
        <fullName evidence="5">Flagellin</fullName>
    </recommendedName>
</protein>
<proteinExistence type="predicted"/>
<evidence type="ECO:0000256" key="2">
    <source>
        <dbReference type="SAM" id="MobiDB-lite"/>
    </source>
</evidence>
<evidence type="ECO:0000313" key="3">
    <source>
        <dbReference type="EMBL" id="TFW29708.1"/>
    </source>
</evidence>
<keyword evidence="1" id="KW-0175">Coiled coil</keyword>
<evidence type="ECO:0008006" key="5">
    <source>
        <dbReference type="Google" id="ProtNLM"/>
    </source>
</evidence>
<feature type="coiled-coil region" evidence="1">
    <location>
        <begin position="262"/>
        <end position="296"/>
    </location>
</feature>
<gene>
    <name evidence="3" type="ORF">E4O92_18255</name>
</gene>
<sequence>METTIRATPPAVGGVAGTRTPSAQRPGQPDAQSRPGRIEQASASGRSPAPLKRGISGYGTSTQDDVARAQQALDYLDRVSSQLEMLKGQLAAKLSGARGDEQQLEARVRQLAASLAERRKSGGVDARLNFNGKPATQRFRIRGLDIATLQAQGEQSLAFSIGGAGGPQLSAKLEPGMTRKEIAQRLDRTLAPLKVHAELDEQGQLVFSTDETTYAAVKDSIAVSGRGRVQTEALSPEPDPQQWDTGEADALRQSLREVVQALARVRRSQESARAALDQATARAAQAGAAADAAEAAKMADDFISTAASPNYESLLAITSALVGVSRERVLALLGQH</sequence>
<dbReference type="OrthoDB" id="8561678at2"/>
<organism evidence="3 4">
    <name type="scientific">Massilia horti</name>
    <dbReference type="NCBI Taxonomy" id="2562153"/>
    <lineage>
        <taxon>Bacteria</taxon>
        <taxon>Pseudomonadati</taxon>
        <taxon>Pseudomonadota</taxon>
        <taxon>Betaproteobacteria</taxon>
        <taxon>Burkholderiales</taxon>
        <taxon>Oxalobacteraceae</taxon>
        <taxon>Telluria group</taxon>
        <taxon>Massilia</taxon>
    </lineage>
</organism>
<dbReference type="Proteomes" id="UP000297258">
    <property type="component" value="Unassembled WGS sequence"/>
</dbReference>
<evidence type="ECO:0000313" key="4">
    <source>
        <dbReference type="Proteomes" id="UP000297258"/>
    </source>
</evidence>
<accession>A0A4Y9STD0</accession>
<name>A0A4Y9STD0_9BURK</name>
<reference evidence="3 4" key="1">
    <citation type="submission" date="2019-03" db="EMBL/GenBank/DDBJ databases">
        <title>Draft genome of Massilia hortus sp. nov., a novel bacterial species of the Oxalobacteraceae family.</title>
        <authorList>
            <person name="Peta V."/>
            <person name="Raths R."/>
            <person name="Bucking H."/>
        </authorList>
    </citation>
    <scope>NUCLEOTIDE SEQUENCE [LARGE SCALE GENOMIC DNA]</scope>
    <source>
        <strain evidence="3 4">ONC3</strain>
    </source>
</reference>
<keyword evidence="4" id="KW-1185">Reference proteome</keyword>
<dbReference type="RefSeq" id="WP_135191079.1">
    <property type="nucleotide sequence ID" value="NZ_SPUM01000122.1"/>
</dbReference>
<dbReference type="AlphaFoldDB" id="A0A4Y9STD0"/>